<gene>
    <name evidence="1" type="ORF">SPHINGO8BC_60148</name>
</gene>
<evidence type="ECO:0000313" key="2">
    <source>
        <dbReference type="Proteomes" id="UP000432350"/>
    </source>
</evidence>
<evidence type="ECO:0000313" key="1">
    <source>
        <dbReference type="EMBL" id="VXD04083.1"/>
    </source>
</evidence>
<dbReference type="EMBL" id="CABWMV010000025">
    <property type="protein sequence ID" value="VXD04083.1"/>
    <property type="molecule type" value="Genomic_DNA"/>
</dbReference>
<accession>A0A654DDU0</accession>
<proteinExistence type="predicted"/>
<protein>
    <submittedName>
        <fullName evidence="1">Uncharacterized protein</fullName>
    </submittedName>
</protein>
<sequence>MCLVKDPTADPEPNRSLAMDHPSIKGLAILLKKCNIYFIKLARKNKSRLVNVILL</sequence>
<name>A0A654DDU0_SPHMU</name>
<dbReference type="AlphaFoldDB" id="A0A654DDU0"/>
<organism evidence="1 2">
    <name type="scientific">Sphingobacterium multivorum</name>
    <dbReference type="NCBI Taxonomy" id="28454"/>
    <lineage>
        <taxon>Bacteria</taxon>
        <taxon>Pseudomonadati</taxon>
        <taxon>Bacteroidota</taxon>
        <taxon>Sphingobacteriia</taxon>
        <taxon>Sphingobacteriales</taxon>
        <taxon>Sphingobacteriaceae</taxon>
        <taxon>Sphingobacterium</taxon>
    </lineage>
</organism>
<reference evidence="1 2" key="1">
    <citation type="submission" date="2019-10" db="EMBL/GenBank/DDBJ databases">
        <authorList>
            <person name="Karimi E."/>
        </authorList>
    </citation>
    <scope>NUCLEOTIDE SEQUENCE [LARGE SCALE GENOMIC DNA]</scope>
    <source>
        <strain evidence="1">Sphingobacterium sp. 8BC</strain>
    </source>
</reference>
<dbReference type="Proteomes" id="UP000432350">
    <property type="component" value="Unassembled WGS sequence"/>
</dbReference>